<comment type="similarity">
    <text evidence="2">Belongs to the peroxiredoxin family. Prx5 subfamily.</text>
</comment>
<evidence type="ECO:0000256" key="6">
    <source>
        <dbReference type="ARBA" id="ARBA00022723"/>
    </source>
</evidence>
<dbReference type="Pfam" id="PF08534">
    <property type="entry name" value="Redoxin"/>
    <property type="match status" value="1"/>
</dbReference>
<dbReference type="InterPro" id="IPR031127">
    <property type="entry name" value="E3_UB_ligase_RBR"/>
</dbReference>
<evidence type="ECO:0000259" key="18">
    <source>
        <dbReference type="PROSITE" id="PS51873"/>
    </source>
</evidence>
<dbReference type="AlphaFoldDB" id="A0A507BN06"/>
<keyword evidence="4" id="KW-0575">Peroxidase</keyword>
<evidence type="ECO:0000256" key="10">
    <source>
        <dbReference type="ARBA" id="ARBA00022833"/>
    </source>
</evidence>
<evidence type="ECO:0000313" key="20">
    <source>
        <dbReference type="Proteomes" id="UP000319257"/>
    </source>
</evidence>
<dbReference type="PROSITE" id="PS00518">
    <property type="entry name" value="ZF_RING_1"/>
    <property type="match status" value="2"/>
</dbReference>
<dbReference type="Pfam" id="PF01485">
    <property type="entry name" value="IBR"/>
    <property type="match status" value="1"/>
</dbReference>
<name>A0A507BN06_9PEZI</name>
<dbReference type="SMART" id="SM00184">
    <property type="entry name" value="RING"/>
    <property type="match status" value="3"/>
</dbReference>
<dbReference type="InterPro" id="IPR048962">
    <property type="entry name" value="ARIH1-like_UBL"/>
</dbReference>
<dbReference type="GO" id="GO:0061630">
    <property type="term" value="F:ubiquitin protein ligase activity"/>
    <property type="evidence" value="ECO:0007669"/>
    <property type="project" value="UniProtKB-EC"/>
</dbReference>
<dbReference type="Pfam" id="PF21235">
    <property type="entry name" value="UBA_ARI1"/>
    <property type="match status" value="1"/>
</dbReference>
<dbReference type="InterPro" id="IPR013740">
    <property type="entry name" value="Redoxin"/>
</dbReference>
<dbReference type="Pfam" id="PF19422">
    <property type="entry name" value="Ariadne"/>
    <property type="match status" value="1"/>
</dbReference>
<evidence type="ECO:0000256" key="7">
    <source>
        <dbReference type="ARBA" id="ARBA00022737"/>
    </source>
</evidence>
<keyword evidence="5" id="KW-0808">Transferase</keyword>
<keyword evidence="12" id="KW-0560">Oxidoreductase</keyword>
<evidence type="ECO:0000256" key="8">
    <source>
        <dbReference type="ARBA" id="ARBA00022771"/>
    </source>
</evidence>
<dbReference type="GeneID" id="41970086"/>
<dbReference type="GO" id="GO:0016567">
    <property type="term" value="P:protein ubiquitination"/>
    <property type="evidence" value="ECO:0007669"/>
    <property type="project" value="InterPro"/>
</dbReference>
<reference evidence="19 20" key="1">
    <citation type="submission" date="2019-06" db="EMBL/GenBank/DDBJ databases">
        <title>Draft genome sequence of the filamentous fungus Phialemoniopsis curvata isolated from diesel fuel.</title>
        <authorList>
            <person name="Varaljay V.A."/>
            <person name="Lyon W.J."/>
            <person name="Crouch A.L."/>
            <person name="Drake C.E."/>
            <person name="Hollomon J.M."/>
            <person name="Nadeau L.J."/>
            <person name="Nunn H.S."/>
            <person name="Stevenson B.S."/>
            <person name="Bojanowski C.L."/>
            <person name="Crookes-Goodson W.J."/>
        </authorList>
    </citation>
    <scope>NUCLEOTIDE SEQUENCE [LARGE SCALE GENOMIC DNA]</scope>
    <source>
        <strain evidence="19 20">D216</strain>
    </source>
</reference>
<keyword evidence="7" id="KW-0677">Repeat</keyword>
<dbReference type="CDD" id="cd16625">
    <property type="entry name" value="RING-HC_RBR_HEL2-like"/>
    <property type="match status" value="1"/>
</dbReference>
<evidence type="ECO:0000256" key="1">
    <source>
        <dbReference type="ARBA" id="ARBA00001798"/>
    </source>
</evidence>
<keyword evidence="9" id="KW-0833">Ubl conjugation pathway</keyword>
<keyword evidence="6" id="KW-0479">Metal-binding</keyword>
<feature type="domain" description="RING-type" evidence="17">
    <location>
        <begin position="409"/>
        <end position="455"/>
    </location>
</feature>
<keyword evidence="8 15" id="KW-0863">Zinc-finger</keyword>
<gene>
    <name evidence="19" type="ORF">E0L32_002639</name>
</gene>
<dbReference type="InterPro" id="IPR013083">
    <property type="entry name" value="Znf_RING/FYVE/PHD"/>
</dbReference>
<dbReference type="InterPro" id="IPR036249">
    <property type="entry name" value="Thioredoxin-like_sf"/>
</dbReference>
<evidence type="ECO:0000256" key="4">
    <source>
        <dbReference type="ARBA" id="ARBA00022559"/>
    </source>
</evidence>
<dbReference type="Pfam" id="PF22191">
    <property type="entry name" value="IBR_1"/>
    <property type="match status" value="1"/>
</dbReference>
<dbReference type="CDD" id="cd20346">
    <property type="entry name" value="BRcat_RBR_ANKIB1"/>
    <property type="match status" value="1"/>
</dbReference>
<dbReference type="FunFam" id="3.40.30.10:FF:000159">
    <property type="entry name" value="Peroxiredoxin"/>
    <property type="match status" value="1"/>
</dbReference>
<dbReference type="GO" id="GO:0008270">
    <property type="term" value="F:zinc ion binding"/>
    <property type="evidence" value="ECO:0007669"/>
    <property type="project" value="UniProtKB-KW"/>
</dbReference>
<dbReference type="CDD" id="cd03013">
    <property type="entry name" value="PRX5_like"/>
    <property type="match status" value="1"/>
</dbReference>
<evidence type="ECO:0000256" key="13">
    <source>
        <dbReference type="ARBA" id="ARBA00023284"/>
    </source>
</evidence>
<organism evidence="19 20">
    <name type="scientific">Thyridium curvatum</name>
    <dbReference type="NCBI Taxonomy" id="1093900"/>
    <lineage>
        <taxon>Eukaryota</taxon>
        <taxon>Fungi</taxon>
        <taxon>Dikarya</taxon>
        <taxon>Ascomycota</taxon>
        <taxon>Pezizomycotina</taxon>
        <taxon>Sordariomycetes</taxon>
        <taxon>Sordariomycetidae</taxon>
        <taxon>Thyridiales</taxon>
        <taxon>Thyridiaceae</taxon>
        <taxon>Thyridium</taxon>
    </lineage>
</organism>
<dbReference type="RefSeq" id="XP_030999841.1">
    <property type="nucleotide sequence ID" value="XM_031136850.1"/>
</dbReference>
<evidence type="ECO:0000256" key="9">
    <source>
        <dbReference type="ARBA" id="ARBA00022786"/>
    </source>
</evidence>
<feature type="compositionally biased region" description="Polar residues" evidence="16">
    <location>
        <begin position="170"/>
        <end position="183"/>
    </location>
</feature>
<accession>A0A507BN06</accession>
<dbReference type="FunFam" id="1.20.120.1750:FF:000007">
    <property type="entry name" value="RBR-type E3 ubiquitin transferase"/>
    <property type="match status" value="1"/>
</dbReference>
<feature type="compositionally biased region" description="Acidic residues" evidence="16">
    <location>
        <begin position="281"/>
        <end position="310"/>
    </location>
</feature>
<keyword evidence="11" id="KW-0049">Antioxidant</keyword>
<dbReference type="PROSITE" id="PS51873">
    <property type="entry name" value="TRIAD"/>
    <property type="match status" value="1"/>
</dbReference>
<evidence type="ECO:0000256" key="11">
    <source>
        <dbReference type="ARBA" id="ARBA00022862"/>
    </source>
</evidence>
<dbReference type="InParanoid" id="A0A507BN06"/>
<dbReference type="Gene3D" id="3.30.40.10">
    <property type="entry name" value="Zinc/RING finger domain, C3HC4 (zinc finger)"/>
    <property type="match status" value="1"/>
</dbReference>
<dbReference type="InterPro" id="IPR002867">
    <property type="entry name" value="IBR_dom"/>
</dbReference>
<dbReference type="PANTHER" id="PTHR11685">
    <property type="entry name" value="RBR FAMILY RING FINGER AND IBR DOMAIN-CONTAINING"/>
    <property type="match status" value="1"/>
</dbReference>
<dbReference type="EMBL" id="SKBQ01000011">
    <property type="protein sequence ID" value="TPX18130.1"/>
    <property type="molecule type" value="Genomic_DNA"/>
</dbReference>
<feature type="active site" description="Cysteine sulfenic acid (-SOH) intermediate" evidence="14">
    <location>
        <position position="74"/>
    </location>
</feature>
<evidence type="ECO:0000256" key="5">
    <source>
        <dbReference type="ARBA" id="ARBA00022679"/>
    </source>
</evidence>
<dbReference type="Gene3D" id="3.40.30.10">
    <property type="entry name" value="Glutaredoxin"/>
    <property type="match status" value="1"/>
</dbReference>
<dbReference type="GO" id="GO:0034599">
    <property type="term" value="P:cellular response to oxidative stress"/>
    <property type="evidence" value="ECO:0007669"/>
    <property type="project" value="InterPro"/>
</dbReference>
<protein>
    <recommendedName>
        <fullName evidence="3">RBR-type E3 ubiquitin transferase</fullName>
        <ecNumber evidence="3">2.3.2.31</ecNumber>
    </recommendedName>
</protein>
<dbReference type="Proteomes" id="UP000319257">
    <property type="component" value="Unassembled WGS sequence"/>
</dbReference>
<dbReference type="STRING" id="1093900.A0A507BN06"/>
<evidence type="ECO:0000259" key="17">
    <source>
        <dbReference type="PROSITE" id="PS50089"/>
    </source>
</evidence>
<dbReference type="InterPro" id="IPR037944">
    <property type="entry name" value="PRX5-like"/>
</dbReference>
<feature type="domain" description="RING-type" evidence="18">
    <location>
        <begin position="405"/>
        <end position="619"/>
    </location>
</feature>
<evidence type="ECO:0000256" key="12">
    <source>
        <dbReference type="ARBA" id="ARBA00023002"/>
    </source>
</evidence>
<evidence type="ECO:0000256" key="14">
    <source>
        <dbReference type="PIRSR" id="PIRSR637944-1"/>
    </source>
</evidence>
<dbReference type="FunCoup" id="A0A507BN06">
    <property type="interactions" value="592"/>
</dbReference>
<feature type="region of interest" description="Disordered" evidence="16">
    <location>
        <begin position="164"/>
        <end position="230"/>
    </location>
</feature>
<dbReference type="PROSITE" id="PS50089">
    <property type="entry name" value="ZF_RING_2"/>
    <property type="match status" value="1"/>
</dbReference>
<comment type="catalytic activity">
    <reaction evidence="1">
        <text>[E2 ubiquitin-conjugating enzyme]-S-ubiquitinyl-L-cysteine + [acceptor protein]-L-lysine = [E2 ubiquitin-conjugating enzyme]-L-cysteine + [acceptor protein]-N(6)-ubiquitinyl-L-lysine.</text>
        <dbReference type="EC" id="2.3.2.31"/>
    </reaction>
</comment>
<dbReference type="SUPFAM" id="SSF52833">
    <property type="entry name" value="Thioredoxin-like"/>
    <property type="match status" value="1"/>
</dbReference>
<dbReference type="InterPro" id="IPR045840">
    <property type="entry name" value="Ariadne"/>
</dbReference>
<evidence type="ECO:0000256" key="16">
    <source>
        <dbReference type="SAM" id="MobiDB-lite"/>
    </source>
</evidence>
<dbReference type="SUPFAM" id="SSF57850">
    <property type="entry name" value="RING/U-box"/>
    <property type="match status" value="3"/>
</dbReference>
<feature type="compositionally biased region" description="Pro residues" evidence="16">
    <location>
        <begin position="213"/>
        <end position="222"/>
    </location>
</feature>
<dbReference type="OrthoDB" id="10009520at2759"/>
<evidence type="ECO:0000256" key="3">
    <source>
        <dbReference type="ARBA" id="ARBA00012251"/>
    </source>
</evidence>
<sequence>MFRTLRPLTNLGARRTVSRGFHSSRPAFVKVGDEIPNLDVLVEDSPGNKVNLAKEFSTKDGLIIGVPAAFSGACSQSHVPSYMMHPSIKDVGQVFVVSVNDPFVMKAWAEAMDPAKQTNFRFLGDPTAAFTKALDVAFDGSAIFGGLRSKRYAILVENGRVKSAAVEPDSTGTSVNQGTTQPQPALEERKQAAPGRQKQKNGAPPHRMTQSPTSPPTTPTIPPTTRKRKAAEATIAFPLEEALSNKKILASAAPDAAPPTPLTNVSNTMDSEDDFISAASSDDDLLQDDSDNEDLSDPEGFDDFDDEPEPDLGVIKDSIHGKKVPYDINFTVYKPEDIHKQQDDLMDEVNMILEMTKEDAAILLRHFRWNKERLIEDYMDNPAKVLEAAGLGPDVGGSPRLQAVPGFVCDICCEDEEGLQSFALRCGHRYCVDCYRHYLTQKIRSEGEAARIQCPSVGCHRIIDAKSLDLLVTPDLQGRYRELLDRTYVEDKDTLKWCPAPDCANAIDCPVKRKDLGRIVPTVACDCGHRFCFGCSHSDHQPAPCELVKSWLKKCADDSETANWISANTKECPRCSSTIEKNGGCNHMTCRKCKHEFCWMCMGLWSEHGTSWYNCNRYEERSGSEARDAQAKSRVSLERYLHYYNRYANHEQSARLDKDIYQKTERKMVQLQTASGMSWIEVQYLNAASQALQTCRQTLKWTYAFAFYLARNNLTEIFEDNQKDLEMAVEALSQMFEKPIGELNDSKLKVDIMDKTAYCNKRRVILLEDAADNLANGTCWTTRTLSPAPIPPPWSCIPSTMIFDVVN</sequence>
<dbReference type="FunFam" id="3.30.40.10:FF:000019">
    <property type="entry name" value="RBR-type E3 ubiquitin transferase"/>
    <property type="match status" value="1"/>
</dbReference>
<dbReference type="InterPro" id="IPR017907">
    <property type="entry name" value="Znf_RING_CS"/>
</dbReference>
<comment type="caution">
    <text evidence="19">The sequence shown here is derived from an EMBL/GenBank/DDBJ whole genome shotgun (WGS) entry which is preliminary data.</text>
</comment>
<dbReference type="Gene3D" id="1.20.120.1750">
    <property type="match status" value="1"/>
</dbReference>
<dbReference type="GO" id="GO:0008379">
    <property type="term" value="F:thioredoxin peroxidase activity"/>
    <property type="evidence" value="ECO:0007669"/>
    <property type="project" value="InterPro"/>
</dbReference>
<evidence type="ECO:0000256" key="15">
    <source>
        <dbReference type="PROSITE-ProRule" id="PRU00175"/>
    </source>
</evidence>
<dbReference type="EC" id="2.3.2.31" evidence="3"/>
<feature type="region of interest" description="Disordered" evidence="16">
    <location>
        <begin position="281"/>
        <end position="313"/>
    </location>
</feature>
<keyword evidence="10" id="KW-0862">Zinc</keyword>
<dbReference type="InterPro" id="IPR044066">
    <property type="entry name" value="TRIAD_supradom"/>
</dbReference>
<evidence type="ECO:0000256" key="2">
    <source>
        <dbReference type="ARBA" id="ARBA00010505"/>
    </source>
</evidence>
<proteinExistence type="inferred from homology"/>
<keyword evidence="13" id="KW-0676">Redox-active center</keyword>
<evidence type="ECO:0000313" key="19">
    <source>
        <dbReference type="EMBL" id="TPX18130.1"/>
    </source>
</evidence>
<keyword evidence="20" id="KW-1185">Reference proteome</keyword>
<dbReference type="InterPro" id="IPR001841">
    <property type="entry name" value="Znf_RING"/>
</dbReference>
<dbReference type="SMART" id="SM00647">
    <property type="entry name" value="IBR"/>
    <property type="match status" value="2"/>
</dbReference>
<dbReference type="CDD" id="cd20356">
    <property type="entry name" value="Rcat_RBR_HHARI-like"/>
    <property type="match status" value="1"/>
</dbReference>